<gene>
    <name evidence="2" type="ORF">PSYJA_31411</name>
</gene>
<accession>F3FSL6</accession>
<proteinExistence type="predicted"/>
<dbReference type="EMBL" id="AEAH01001495">
    <property type="protein sequence ID" value="EGH33208.1"/>
    <property type="molecule type" value="Genomic_DNA"/>
</dbReference>
<dbReference type="PATRIC" id="fig|629262.5.peg.5179"/>
<name>F3FSL6_PSESX</name>
<reference evidence="2 3" key="1">
    <citation type="journal article" date="2011" name="PLoS Pathog.">
        <title>Dynamic evolution of pathogenicity revealed by sequencing and comparative genomics of 19 Pseudomonas syringae isolates.</title>
        <authorList>
            <person name="Baltrus D.A."/>
            <person name="Nishimura M.T."/>
            <person name="Romanchuk A."/>
            <person name="Chang J.H."/>
            <person name="Mukhtar M.S."/>
            <person name="Cherkis K."/>
            <person name="Roach J."/>
            <person name="Grant S.R."/>
            <person name="Jones C.D."/>
            <person name="Dangl J.L."/>
        </authorList>
    </citation>
    <scope>NUCLEOTIDE SEQUENCE [LARGE SCALE GENOMIC DNA]</scope>
    <source>
        <strain evidence="3">M301072PT</strain>
    </source>
</reference>
<protein>
    <submittedName>
        <fullName evidence="2">Amino acid adenylation</fullName>
    </submittedName>
</protein>
<feature type="region of interest" description="Disordered" evidence="1">
    <location>
        <begin position="73"/>
        <end position="98"/>
    </location>
</feature>
<dbReference type="AlphaFoldDB" id="F3FSL6"/>
<comment type="caution">
    <text evidence="2">The sequence shown here is derived from an EMBL/GenBank/DDBJ whole genome shotgun (WGS) entry which is preliminary data.</text>
</comment>
<evidence type="ECO:0000313" key="2">
    <source>
        <dbReference type="EMBL" id="EGH33208.1"/>
    </source>
</evidence>
<organism evidence="2 3">
    <name type="scientific">Pseudomonas syringae pv. japonica str. M301072</name>
    <dbReference type="NCBI Taxonomy" id="629262"/>
    <lineage>
        <taxon>Bacteria</taxon>
        <taxon>Pseudomonadati</taxon>
        <taxon>Pseudomonadota</taxon>
        <taxon>Gammaproteobacteria</taxon>
        <taxon>Pseudomonadales</taxon>
        <taxon>Pseudomonadaceae</taxon>
        <taxon>Pseudomonas</taxon>
        <taxon>Pseudomonas syringae</taxon>
    </lineage>
</organism>
<dbReference type="HOGENOM" id="CLU_2331586_0_0_6"/>
<evidence type="ECO:0000256" key="1">
    <source>
        <dbReference type="SAM" id="MobiDB-lite"/>
    </source>
</evidence>
<evidence type="ECO:0000313" key="3">
    <source>
        <dbReference type="Proteomes" id="UP000004471"/>
    </source>
</evidence>
<sequence>MRLLDGTERTNYPLCLSVNDYGSELDLIIHSMQPADPQRLCAMMQCALEQLTDALAHTPQMAVTAAGCAARRRAQPAAGDLQPDPPGLPDGAVHSAPV</sequence>
<dbReference type="Proteomes" id="UP000004471">
    <property type="component" value="Unassembled WGS sequence"/>
</dbReference>